<dbReference type="RefSeq" id="XP_012937651.1">
    <property type="nucleotide sequence ID" value="XM_013082197.2"/>
</dbReference>
<dbReference type="InterPro" id="IPR016186">
    <property type="entry name" value="C-type_lectin-like/link_sf"/>
</dbReference>
<dbReference type="InterPro" id="IPR050111">
    <property type="entry name" value="C-type_lectin/snaclec_domain"/>
</dbReference>
<feature type="chain" id="PRO_5045588521" evidence="1">
    <location>
        <begin position="23"/>
        <end position="163"/>
    </location>
</feature>
<feature type="signal peptide" evidence="1">
    <location>
        <begin position="1"/>
        <end position="22"/>
    </location>
</feature>
<dbReference type="CDD" id="cd00037">
    <property type="entry name" value="CLECT"/>
    <property type="match status" value="1"/>
</dbReference>
<evidence type="ECO:0000259" key="2">
    <source>
        <dbReference type="PROSITE" id="PS50041"/>
    </source>
</evidence>
<evidence type="ECO:0000313" key="3">
    <source>
        <dbReference type="Proteomes" id="UP000694888"/>
    </source>
</evidence>
<keyword evidence="1" id="KW-0732">Signal</keyword>
<sequence length="163" mass="19077">MTCQQPVLWITAFLGFALSVQGYPTHYCPRGLVAYEEKCYKMLHVATTWPEAKILCETMGAHLVEINDPMKESFLFYRVLNFEPDKARSALWIGASDMMSENDWVWMTSRRHMTYRNWKLRQSTAFADNHGHCLAMQTLPEFAWLQVDCSERLGFVCEFDEPY</sequence>
<name>A0ABM0ZZD2_APLCA</name>
<dbReference type="Proteomes" id="UP000694888">
    <property type="component" value="Unplaced"/>
</dbReference>
<dbReference type="InterPro" id="IPR016187">
    <property type="entry name" value="CTDL_fold"/>
</dbReference>
<proteinExistence type="predicted"/>
<dbReference type="GeneID" id="101863509"/>
<reference evidence="4" key="1">
    <citation type="submission" date="2025-08" db="UniProtKB">
        <authorList>
            <consortium name="RefSeq"/>
        </authorList>
    </citation>
    <scope>IDENTIFICATION</scope>
</reference>
<gene>
    <name evidence="4" type="primary">LOC101863509</name>
</gene>
<dbReference type="SUPFAM" id="SSF56436">
    <property type="entry name" value="C-type lectin-like"/>
    <property type="match status" value="1"/>
</dbReference>
<evidence type="ECO:0000256" key="1">
    <source>
        <dbReference type="SAM" id="SignalP"/>
    </source>
</evidence>
<dbReference type="InterPro" id="IPR001304">
    <property type="entry name" value="C-type_lectin-like"/>
</dbReference>
<accession>A0ABM0ZZD2</accession>
<feature type="domain" description="C-type lectin" evidence="2">
    <location>
        <begin position="35"/>
        <end position="158"/>
    </location>
</feature>
<dbReference type="Pfam" id="PF00059">
    <property type="entry name" value="Lectin_C"/>
    <property type="match status" value="1"/>
</dbReference>
<protein>
    <submittedName>
        <fullName evidence="4">Perlucin-like protein</fullName>
    </submittedName>
</protein>
<organism evidence="3 4">
    <name type="scientific">Aplysia californica</name>
    <name type="common">California sea hare</name>
    <dbReference type="NCBI Taxonomy" id="6500"/>
    <lineage>
        <taxon>Eukaryota</taxon>
        <taxon>Metazoa</taxon>
        <taxon>Spiralia</taxon>
        <taxon>Lophotrochozoa</taxon>
        <taxon>Mollusca</taxon>
        <taxon>Gastropoda</taxon>
        <taxon>Heterobranchia</taxon>
        <taxon>Euthyneura</taxon>
        <taxon>Tectipleura</taxon>
        <taxon>Aplysiida</taxon>
        <taxon>Aplysioidea</taxon>
        <taxon>Aplysiidae</taxon>
        <taxon>Aplysia</taxon>
    </lineage>
</organism>
<dbReference type="PANTHER" id="PTHR22803">
    <property type="entry name" value="MANNOSE, PHOSPHOLIPASE, LECTIN RECEPTOR RELATED"/>
    <property type="match status" value="1"/>
</dbReference>
<dbReference type="PROSITE" id="PS50041">
    <property type="entry name" value="C_TYPE_LECTIN_2"/>
    <property type="match status" value="1"/>
</dbReference>
<keyword evidence="3" id="KW-1185">Reference proteome</keyword>
<evidence type="ECO:0000313" key="4">
    <source>
        <dbReference type="RefSeq" id="XP_012937651.1"/>
    </source>
</evidence>
<dbReference type="Gene3D" id="3.10.100.10">
    <property type="entry name" value="Mannose-Binding Protein A, subunit A"/>
    <property type="match status" value="1"/>
</dbReference>
<dbReference type="SMART" id="SM00034">
    <property type="entry name" value="CLECT"/>
    <property type="match status" value="1"/>
</dbReference>